<organism evidence="2 3">
    <name type="scientific">Lentilactobacillus kisonensis DSM 19906 = JCM 15041</name>
    <dbReference type="NCBI Taxonomy" id="1423766"/>
    <lineage>
        <taxon>Bacteria</taxon>
        <taxon>Bacillati</taxon>
        <taxon>Bacillota</taxon>
        <taxon>Bacilli</taxon>
        <taxon>Lactobacillales</taxon>
        <taxon>Lactobacillaceae</taxon>
        <taxon>Lentilactobacillus</taxon>
    </lineage>
</organism>
<comment type="caution">
    <text evidence="2">The sequence shown here is derived from an EMBL/GenBank/DDBJ whole genome shotgun (WGS) entry which is preliminary data.</text>
</comment>
<name>A0A0R1NV60_9LACO</name>
<dbReference type="InterPro" id="IPR000182">
    <property type="entry name" value="GNAT_dom"/>
</dbReference>
<dbReference type="Gene3D" id="3.40.630.30">
    <property type="match status" value="1"/>
</dbReference>
<gene>
    <name evidence="2" type="ORF">FC98_GL001403</name>
</gene>
<protein>
    <recommendedName>
        <fullName evidence="1">N-acetyltransferase domain-containing protein</fullName>
    </recommendedName>
</protein>
<feature type="domain" description="N-acetyltransferase" evidence="1">
    <location>
        <begin position="31"/>
        <end position="151"/>
    </location>
</feature>
<dbReference type="GO" id="GO:0016747">
    <property type="term" value="F:acyltransferase activity, transferring groups other than amino-acyl groups"/>
    <property type="evidence" value="ECO:0007669"/>
    <property type="project" value="InterPro"/>
</dbReference>
<dbReference type="InterPro" id="IPR016181">
    <property type="entry name" value="Acyl_CoA_acyltransferase"/>
</dbReference>
<keyword evidence="3" id="KW-1185">Reference proteome</keyword>
<dbReference type="EMBL" id="AZEB01000024">
    <property type="protein sequence ID" value="KRL20539.1"/>
    <property type="molecule type" value="Genomic_DNA"/>
</dbReference>
<accession>A0A0R1NV60</accession>
<dbReference type="SUPFAM" id="SSF55729">
    <property type="entry name" value="Acyl-CoA N-acyltransferases (Nat)"/>
    <property type="match status" value="1"/>
</dbReference>
<reference evidence="2 3" key="1">
    <citation type="journal article" date="2015" name="Genome Announc.">
        <title>Expanding the biotechnology potential of lactobacilli through comparative genomics of 213 strains and associated genera.</title>
        <authorList>
            <person name="Sun Z."/>
            <person name="Harris H.M."/>
            <person name="McCann A."/>
            <person name="Guo C."/>
            <person name="Argimon S."/>
            <person name="Zhang W."/>
            <person name="Yang X."/>
            <person name="Jeffery I.B."/>
            <person name="Cooney J.C."/>
            <person name="Kagawa T.F."/>
            <person name="Liu W."/>
            <person name="Song Y."/>
            <person name="Salvetti E."/>
            <person name="Wrobel A."/>
            <person name="Rasinkangas P."/>
            <person name="Parkhill J."/>
            <person name="Rea M.C."/>
            <person name="O'Sullivan O."/>
            <person name="Ritari J."/>
            <person name="Douillard F.P."/>
            <person name="Paul Ross R."/>
            <person name="Yang R."/>
            <person name="Briner A.E."/>
            <person name="Felis G.E."/>
            <person name="de Vos W.M."/>
            <person name="Barrangou R."/>
            <person name="Klaenhammer T.R."/>
            <person name="Caufield P.W."/>
            <person name="Cui Y."/>
            <person name="Zhang H."/>
            <person name="O'Toole P.W."/>
        </authorList>
    </citation>
    <scope>NUCLEOTIDE SEQUENCE [LARGE SCALE GENOMIC DNA]</scope>
    <source>
        <strain evidence="2 3">DSM 19906</strain>
    </source>
</reference>
<dbReference type="Pfam" id="PF13302">
    <property type="entry name" value="Acetyltransf_3"/>
    <property type="match status" value="1"/>
</dbReference>
<dbReference type="RefSeq" id="WP_056949553.1">
    <property type="nucleotide sequence ID" value="NZ_AZEB01000024.1"/>
</dbReference>
<dbReference type="Proteomes" id="UP000051439">
    <property type="component" value="Unassembled WGS sequence"/>
</dbReference>
<sequence>MTSFEKFHPVLTAHYTLDWLTQTPVKQVDNLFNQPAILTTKADNLPTQILDTVKSINRVMQKVMNGAELTWGITDSETNQFVGIVTISGFDRPNRIGRIDFIIDQQAANASKEMIERALKFIVDHFNFKKVQVELTTANQTVINALTTLGFSQVAALTFETSISTSNI</sequence>
<evidence type="ECO:0000313" key="3">
    <source>
        <dbReference type="Proteomes" id="UP000051439"/>
    </source>
</evidence>
<dbReference type="PATRIC" id="fig|1423766.4.peg.1449"/>
<evidence type="ECO:0000259" key="1">
    <source>
        <dbReference type="Pfam" id="PF13302"/>
    </source>
</evidence>
<evidence type="ECO:0000313" key="2">
    <source>
        <dbReference type="EMBL" id="KRL20539.1"/>
    </source>
</evidence>
<proteinExistence type="predicted"/>
<dbReference type="AlphaFoldDB" id="A0A0R1NV60"/>